<reference evidence="6" key="1">
    <citation type="submission" date="2025-08" db="UniProtKB">
        <authorList>
            <consortium name="Ensembl"/>
        </authorList>
    </citation>
    <scope>IDENTIFICATION</scope>
</reference>
<dbReference type="InterPro" id="IPR038811">
    <property type="entry name" value="CDCP1"/>
</dbReference>
<evidence type="ECO:0000313" key="7">
    <source>
        <dbReference type="Proteomes" id="UP000261500"/>
    </source>
</evidence>
<keyword evidence="7" id="KW-1185">Reference proteome</keyword>
<protein>
    <recommendedName>
        <fullName evidence="8">CUB domain containing protein 1a</fullName>
    </recommendedName>
</protein>
<dbReference type="Proteomes" id="UP000261500">
    <property type="component" value="Unplaced"/>
</dbReference>
<keyword evidence="2" id="KW-0472">Membrane</keyword>
<dbReference type="InterPro" id="IPR056269">
    <property type="entry name" value="CUB_CDCP1_2nd_5th"/>
</dbReference>
<dbReference type="Pfam" id="PF23667">
    <property type="entry name" value="CUB_CDCP1_1"/>
    <property type="match status" value="1"/>
</dbReference>
<dbReference type="AlphaFoldDB" id="A0A3B3VEE0"/>
<dbReference type="GeneTree" id="ENSGT00390000010209"/>
<proteinExistence type="predicted"/>
<feature type="domain" description="CDCP1 second and fifth CUB" evidence="5">
    <location>
        <begin position="78"/>
        <end position="164"/>
    </location>
</feature>
<evidence type="ECO:0000259" key="3">
    <source>
        <dbReference type="Pfam" id="PF23665"/>
    </source>
</evidence>
<dbReference type="Ensembl" id="ENSPLAT00000004204.1">
    <property type="protein sequence ID" value="ENSPLAP00000024110.1"/>
    <property type="gene ID" value="ENSPLAG00000010089.1"/>
</dbReference>
<dbReference type="InterPro" id="IPR056266">
    <property type="entry name" value="CDCP1_CUB_3rd_6th"/>
</dbReference>
<name>A0A3B3VEE0_9TELE</name>
<dbReference type="InterPro" id="IPR056268">
    <property type="entry name" value="CUB_CDCP1_1st"/>
</dbReference>
<feature type="region of interest" description="Disordered" evidence="1">
    <location>
        <begin position="703"/>
        <end position="734"/>
    </location>
</feature>
<dbReference type="Pfam" id="PF23668">
    <property type="entry name" value="CUB_CDCP1_2"/>
    <property type="match status" value="2"/>
</dbReference>
<keyword evidence="2" id="KW-0812">Transmembrane</keyword>
<dbReference type="Pfam" id="PF23665">
    <property type="entry name" value="CDCP1_CUB_6"/>
    <property type="match status" value="2"/>
</dbReference>
<evidence type="ECO:0000256" key="1">
    <source>
        <dbReference type="SAM" id="MobiDB-lite"/>
    </source>
</evidence>
<evidence type="ECO:0000313" key="6">
    <source>
        <dbReference type="Ensembl" id="ENSPLAP00000024110.1"/>
    </source>
</evidence>
<reference evidence="6" key="2">
    <citation type="submission" date="2025-09" db="UniProtKB">
        <authorList>
            <consortium name="Ensembl"/>
        </authorList>
    </citation>
    <scope>IDENTIFICATION</scope>
</reference>
<feature type="domain" description="CDCP1 third and sixth CUB" evidence="3">
    <location>
        <begin position="179"/>
        <end position="276"/>
    </location>
</feature>
<feature type="domain" description="CDCP1 first CUB" evidence="4">
    <location>
        <begin position="1"/>
        <end position="70"/>
    </location>
</feature>
<feature type="domain" description="CDCP1 third and sixth CUB" evidence="3">
    <location>
        <begin position="479"/>
        <end position="577"/>
    </location>
</feature>
<evidence type="ECO:0008006" key="8">
    <source>
        <dbReference type="Google" id="ProtNLM"/>
    </source>
</evidence>
<evidence type="ECO:0000259" key="5">
    <source>
        <dbReference type="Pfam" id="PF23668"/>
    </source>
</evidence>
<keyword evidence="2" id="KW-1133">Transmembrane helix</keyword>
<dbReference type="PANTHER" id="PTHR14477:SF1">
    <property type="entry name" value="CUB DOMAIN-CONTAINING PROTEIN 1"/>
    <property type="match status" value="1"/>
</dbReference>
<feature type="compositionally biased region" description="Polar residues" evidence="1">
    <location>
        <begin position="710"/>
        <end position="719"/>
    </location>
</feature>
<dbReference type="PANTHER" id="PTHR14477">
    <property type="entry name" value="CUB DOMAIN-CONTAINING PROTEIN 1"/>
    <property type="match status" value="1"/>
</dbReference>
<sequence length="778" mass="85887">MTVTIGPASTVVLTRDPGKEECDVCVTSGGSPDCHATEKTLKGAEKLPLEFRCLKPEDVFTVKMITNIDCTQTSCSGKPVQADNGFFPNYNRTFTWDIKVGTTQTFHLDFPGPGLQQIPNGGTCPDGHTYSVILYLHRAAPATIGTFCKGGPVTSVLGQYKGRVPNSTLHVCVSPVTAIVRVKLPRGVSDTEFITPNYPKDFPDDEQILWDFSVPEMHNYSVQFSEHSAPECLEEGAAVEVEYQKEGKNPTRTSLTGPQPQHQQGGFNLTVKNCKTNLTLPGLSLRYSVSVMRSGHPGEIWEQSDLDHHVWSSLNSVFCFLLEKTIKVAKGETAKLSFLDLSYSLEQIFSLLLAACPNASLCAPTLLFVPTLDPCLPMPLHSFSWFFTIPHEATLDLVSPTGSLRQSLPGQECDPSSVVGVGEKDGSFIGNFCSNGEIQKLQIHSNISITATPQDVKRSKEPLLDVSMHINFSPAEKVISPNLTSPTILVTPNWPTGMKPHSSVSWIVDLPWMHHAHIKFAISGLECENSHTRINVKHQEGGSDLLDINESEKMRTENTTARQSFYLNVTNCQPEGQLKNTDSVCFCFFSTDLLPILLGLVGAVLLLLLILVVVCVVLRKKKSKMNSQSSIYMGKGNIFRPNDGHFVKTRADNDSHVYDYIDDSMVYGHLLTDNESIPNGMQVDSYQTFTGPTDNTLPVIKEPDPEPKGQYQSFLSPSDTFLPPRPRTPIGRQDSLGFQDRRMMDNELYTFKSTGDMNTIRLSGADMEPQLPIMDESL</sequence>
<accession>A0A3B3VEE0</accession>
<feature type="domain" description="CDCP1 second and fifth CUB" evidence="5">
    <location>
        <begin position="375"/>
        <end position="458"/>
    </location>
</feature>
<evidence type="ECO:0000256" key="2">
    <source>
        <dbReference type="SAM" id="Phobius"/>
    </source>
</evidence>
<evidence type="ECO:0000259" key="4">
    <source>
        <dbReference type="Pfam" id="PF23667"/>
    </source>
</evidence>
<organism evidence="6 7">
    <name type="scientific">Poecilia latipinna</name>
    <name type="common">sailfin molly</name>
    <dbReference type="NCBI Taxonomy" id="48699"/>
    <lineage>
        <taxon>Eukaryota</taxon>
        <taxon>Metazoa</taxon>
        <taxon>Chordata</taxon>
        <taxon>Craniata</taxon>
        <taxon>Vertebrata</taxon>
        <taxon>Euteleostomi</taxon>
        <taxon>Actinopterygii</taxon>
        <taxon>Neopterygii</taxon>
        <taxon>Teleostei</taxon>
        <taxon>Neoteleostei</taxon>
        <taxon>Acanthomorphata</taxon>
        <taxon>Ovalentaria</taxon>
        <taxon>Atherinomorphae</taxon>
        <taxon>Cyprinodontiformes</taxon>
        <taxon>Poeciliidae</taxon>
        <taxon>Poeciliinae</taxon>
        <taxon>Poecilia</taxon>
    </lineage>
</organism>
<feature type="transmembrane region" description="Helical" evidence="2">
    <location>
        <begin position="593"/>
        <end position="618"/>
    </location>
</feature>